<reference evidence="7" key="1">
    <citation type="submission" date="2022-06" db="EMBL/GenBank/DDBJ databases">
        <title>Aquibacillus sp. a new bacterium isolated from soil saline samples.</title>
        <authorList>
            <person name="Galisteo C."/>
            <person name="De La Haba R."/>
            <person name="Sanchez-Porro C."/>
            <person name="Ventosa A."/>
        </authorList>
    </citation>
    <scope>NUCLEOTIDE SEQUENCE</scope>
    <source>
        <strain evidence="7">3ASR75-54</strain>
    </source>
</reference>
<proteinExistence type="predicted"/>
<name>A0A9X3WFM3_9BACI</name>
<evidence type="ECO:0000256" key="1">
    <source>
        <dbReference type="ARBA" id="ARBA00022491"/>
    </source>
</evidence>
<feature type="domain" description="HTH lacI-type" evidence="5">
    <location>
        <begin position="1"/>
        <end position="55"/>
    </location>
</feature>
<dbReference type="PROSITE" id="PS00356">
    <property type="entry name" value="HTH_LACI_1"/>
    <property type="match status" value="1"/>
</dbReference>
<accession>A0A9X3WFM3</accession>
<dbReference type="InterPro" id="IPR000843">
    <property type="entry name" value="HTH_LacI"/>
</dbReference>
<protein>
    <submittedName>
        <fullName evidence="7">LacI family DNA-binding transcriptional regulator</fullName>
    </submittedName>
</protein>
<dbReference type="Pfam" id="PF00356">
    <property type="entry name" value="LacI"/>
    <property type="match status" value="1"/>
</dbReference>
<keyword evidence="1" id="KW-0678">Repressor</keyword>
<evidence type="ECO:0000313" key="8">
    <source>
        <dbReference type="Proteomes" id="UP001145069"/>
    </source>
</evidence>
<evidence type="ECO:0000259" key="5">
    <source>
        <dbReference type="PROSITE" id="PS50932"/>
    </source>
</evidence>
<dbReference type="CDD" id="cd06291">
    <property type="entry name" value="PBP1_Qymf-like"/>
    <property type="match status" value="1"/>
</dbReference>
<dbReference type="Gene3D" id="1.10.260.40">
    <property type="entry name" value="lambda repressor-like DNA-binding domains"/>
    <property type="match status" value="1"/>
</dbReference>
<dbReference type="PANTHER" id="PTHR30146:SF95">
    <property type="entry name" value="RIBOSE OPERON REPRESSOR"/>
    <property type="match status" value="1"/>
</dbReference>
<sequence length="328" mass="37200">MNIKDVAIRAGVSVTTVSRVLNNRGYIGKETRKKVEKAMEEINYSPNQIARALQKSQSYILGIIVPDSNHPFFSELIKHVEITANEHNYKVLICNSLDQLEKETKYISMLKENRVDGLIMCSHTLDVEEYKKLSFPVVTFDRIIANHFPYVAADNYRGGEIATEHLIESGCKKLLHISGPLKLDLLPNRRTDAFRLTCMKHNIDHEVIEGTQDNLTFDYFSDFIESEVSVKLTDFDGVFCSNDLVAYALYLYAAKNNIKVPEQLKIVGYDFHSFTRMLQTPKLTTIAQPVSRIGKILSTTVINMVETKELDSINNSVVDVELIKGETT</sequence>
<dbReference type="SMART" id="SM00354">
    <property type="entry name" value="HTH_LACI"/>
    <property type="match status" value="1"/>
</dbReference>
<dbReference type="InterPro" id="IPR010982">
    <property type="entry name" value="Lambda_DNA-bd_dom_sf"/>
</dbReference>
<comment type="caution">
    <text evidence="7">The sequence shown here is derived from an EMBL/GenBank/DDBJ whole genome shotgun (WGS) entry which is preliminary data.</text>
</comment>
<gene>
    <name evidence="7" type="ORF">NC799_11065</name>
</gene>
<dbReference type="EMBL" id="JAMQKC010000009">
    <property type="protein sequence ID" value="MDC3417435.1"/>
    <property type="molecule type" value="Genomic_DNA"/>
</dbReference>
<keyword evidence="4" id="KW-0804">Transcription</keyword>
<dbReference type="InterPro" id="IPR028082">
    <property type="entry name" value="Peripla_BP_I"/>
</dbReference>
<dbReference type="RefSeq" id="WP_272446577.1">
    <property type="nucleotide sequence ID" value="NZ_JAMQKC010000009.1"/>
</dbReference>
<dbReference type="AlphaFoldDB" id="A0A9X3WFM3"/>
<dbReference type="Pfam" id="PF00532">
    <property type="entry name" value="Peripla_BP_1"/>
    <property type="match status" value="1"/>
</dbReference>
<evidence type="ECO:0000259" key="6">
    <source>
        <dbReference type="PROSITE" id="PS50943"/>
    </source>
</evidence>
<dbReference type="InterPro" id="IPR001387">
    <property type="entry name" value="Cro/C1-type_HTH"/>
</dbReference>
<dbReference type="PANTHER" id="PTHR30146">
    <property type="entry name" value="LACI-RELATED TRANSCRIPTIONAL REPRESSOR"/>
    <property type="match status" value="1"/>
</dbReference>
<dbReference type="PROSITE" id="PS50943">
    <property type="entry name" value="HTH_CROC1"/>
    <property type="match status" value="1"/>
</dbReference>
<evidence type="ECO:0000256" key="4">
    <source>
        <dbReference type="ARBA" id="ARBA00023163"/>
    </source>
</evidence>
<keyword evidence="8" id="KW-1185">Reference proteome</keyword>
<evidence type="ECO:0000313" key="7">
    <source>
        <dbReference type="EMBL" id="MDC3417435.1"/>
    </source>
</evidence>
<dbReference type="SUPFAM" id="SSF47413">
    <property type="entry name" value="lambda repressor-like DNA-binding domains"/>
    <property type="match status" value="1"/>
</dbReference>
<evidence type="ECO:0000256" key="3">
    <source>
        <dbReference type="ARBA" id="ARBA00023125"/>
    </source>
</evidence>
<dbReference type="InterPro" id="IPR001761">
    <property type="entry name" value="Peripla_BP/Lac1_sug-bd_dom"/>
</dbReference>
<evidence type="ECO:0000256" key="2">
    <source>
        <dbReference type="ARBA" id="ARBA00023015"/>
    </source>
</evidence>
<feature type="domain" description="HTH cro/C1-type" evidence="6">
    <location>
        <begin position="1"/>
        <end position="49"/>
    </location>
</feature>
<dbReference type="GO" id="GO:0000976">
    <property type="term" value="F:transcription cis-regulatory region binding"/>
    <property type="evidence" value="ECO:0007669"/>
    <property type="project" value="TreeGrafter"/>
</dbReference>
<dbReference type="SUPFAM" id="SSF53822">
    <property type="entry name" value="Periplasmic binding protein-like I"/>
    <property type="match status" value="1"/>
</dbReference>
<dbReference type="Proteomes" id="UP001145069">
    <property type="component" value="Unassembled WGS sequence"/>
</dbReference>
<dbReference type="PROSITE" id="PS50932">
    <property type="entry name" value="HTH_LACI_2"/>
    <property type="match status" value="1"/>
</dbReference>
<dbReference type="Gene3D" id="3.40.50.2300">
    <property type="match status" value="2"/>
</dbReference>
<keyword evidence="3 7" id="KW-0238">DNA-binding</keyword>
<dbReference type="CDD" id="cd01392">
    <property type="entry name" value="HTH_LacI"/>
    <property type="match status" value="1"/>
</dbReference>
<keyword evidence="2" id="KW-0805">Transcription regulation</keyword>
<organism evidence="7 8">
    <name type="scientific">Aquibacillus salsiterrae</name>
    <dbReference type="NCBI Taxonomy" id="2950439"/>
    <lineage>
        <taxon>Bacteria</taxon>
        <taxon>Bacillati</taxon>
        <taxon>Bacillota</taxon>
        <taxon>Bacilli</taxon>
        <taxon>Bacillales</taxon>
        <taxon>Bacillaceae</taxon>
        <taxon>Aquibacillus</taxon>
    </lineage>
</organism>
<dbReference type="PRINTS" id="PR00036">
    <property type="entry name" value="HTHLACI"/>
</dbReference>
<dbReference type="GO" id="GO:0003700">
    <property type="term" value="F:DNA-binding transcription factor activity"/>
    <property type="evidence" value="ECO:0007669"/>
    <property type="project" value="TreeGrafter"/>
</dbReference>